<feature type="transmembrane region" description="Helical" evidence="1">
    <location>
        <begin position="62"/>
        <end position="82"/>
    </location>
</feature>
<feature type="transmembrane region" description="Helical" evidence="1">
    <location>
        <begin position="144"/>
        <end position="170"/>
    </location>
</feature>
<keyword evidence="3" id="KW-1185">Reference proteome</keyword>
<evidence type="ECO:0008006" key="4">
    <source>
        <dbReference type="Google" id="ProtNLM"/>
    </source>
</evidence>
<sequence length="285" mass="29647">MVKLPVLETTGHALTAPFRYVWPLFPFYLVLQLGMVGVMGAVSSVGASADGDVGLAVETANLPLAIAAGFVLFIAFIMLAVLTHRVIAGVEEPWQLGRPSVSYFLVSLCFSLPLLAIILLAGMVSGGAMLTGAPAAAPPPSVALSLALIGIYVAFFFIFVRLGLALPAAALEQPKPLLLGYRASSGNGWRLFGCFMLIVIAAMIVSTVLTLLGSGLGIIDWPPTDENVQGLANAFDLSDPDAFGILTVNVLTNYFTTVASTAFLTYSLRALWPNVEGGAAAASAG</sequence>
<evidence type="ECO:0000256" key="1">
    <source>
        <dbReference type="SAM" id="Phobius"/>
    </source>
</evidence>
<proteinExistence type="predicted"/>
<evidence type="ECO:0000313" key="3">
    <source>
        <dbReference type="Proteomes" id="UP000470384"/>
    </source>
</evidence>
<dbReference type="OrthoDB" id="7617808at2"/>
<dbReference type="AlphaFoldDB" id="A0A845QB17"/>
<gene>
    <name evidence="2" type="ORF">GTQ45_07105</name>
</gene>
<feature type="transmembrane region" description="Helical" evidence="1">
    <location>
        <begin position="191"/>
        <end position="219"/>
    </location>
</feature>
<keyword evidence="1" id="KW-0812">Transmembrane</keyword>
<feature type="transmembrane region" description="Helical" evidence="1">
    <location>
        <begin position="20"/>
        <end position="42"/>
    </location>
</feature>
<feature type="transmembrane region" description="Helical" evidence="1">
    <location>
        <begin position="242"/>
        <end position="264"/>
    </location>
</feature>
<keyword evidence="1" id="KW-1133">Transmembrane helix</keyword>
<dbReference type="GeneID" id="300655036"/>
<keyword evidence="1" id="KW-0472">Membrane</keyword>
<protein>
    <recommendedName>
        <fullName evidence="4">Glycerophosphoryl diester phosphodiesterase membrane domain-containing protein</fullName>
    </recommendedName>
</protein>
<name>A0A845QB17_9HYPH</name>
<dbReference type="RefSeq" id="WP_160587467.1">
    <property type="nucleotide sequence ID" value="NZ_BMHN01000001.1"/>
</dbReference>
<feature type="transmembrane region" description="Helical" evidence="1">
    <location>
        <begin position="103"/>
        <end position="124"/>
    </location>
</feature>
<evidence type="ECO:0000313" key="2">
    <source>
        <dbReference type="EMBL" id="NBG95498.1"/>
    </source>
</evidence>
<dbReference type="EMBL" id="WXYQ01000005">
    <property type="protein sequence ID" value="NBG95498.1"/>
    <property type="molecule type" value="Genomic_DNA"/>
</dbReference>
<organism evidence="2 3">
    <name type="scientific">Pyruvatibacter mobilis</name>
    <dbReference type="NCBI Taxonomy" id="1712261"/>
    <lineage>
        <taxon>Bacteria</taxon>
        <taxon>Pseudomonadati</taxon>
        <taxon>Pseudomonadota</taxon>
        <taxon>Alphaproteobacteria</taxon>
        <taxon>Hyphomicrobiales</taxon>
        <taxon>Parvibaculaceae</taxon>
        <taxon>Pyruvatibacter</taxon>
    </lineage>
</organism>
<dbReference type="Proteomes" id="UP000470384">
    <property type="component" value="Unassembled WGS sequence"/>
</dbReference>
<reference evidence="2 3" key="1">
    <citation type="journal article" date="2016" name="Int. J. Syst. Evol. Microbiol.">
        <title>Pyruvatibacter mobilis gen. nov., sp. nov., a marine bacterium from the culture broth of Picochlorum sp. 122.</title>
        <authorList>
            <person name="Wang G."/>
            <person name="Tang M."/>
            <person name="Wu H."/>
            <person name="Dai S."/>
            <person name="Li T."/>
            <person name="Chen C."/>
            <person name="He H."/>
            <person name="Fan J."/>
            <person name="Xiang W."/>
            <person name="Li X."/>
        </authorList>
    </citation>
    <scope>NUCLEOTIDE SEQUENCE [LARGE SCALE GENOMIC DNA]</scope>
    <source>
        <strain evidence="2 3">GYP-11</strain>
    </source>
</reference>
<comment type="caution">
    <text evidence="2">The sequence shown here is derived from an EMBL/GenBank/DDBJ whole genome shotgun (WGS) entry which is preliminary data.</text>
</comment>
<accession>A0A845QB17</accession>